<evidence type="ECO:0000256" key="1">
    <source>
        <dbReference type="SAM" id="MobiDB-lite"/>
    </source>
</evidence>
<name>A0A1C7DR26_9BACL</name>
<feature type="compositionally biased region" description="Basic and acidic residues" evidence="1">
    <location>
        <begin position="9"/>
        <end position="29"/>
    </location>
</feature>
<reference evidence="2" key="1">
    <citation type="submission" date="2016-10" db="EMBL/GenBank/DDBJ databases">
        <authorList>
            <person name="de Groot N.N."/>
        </authorList>
    </citation>
    <scope>NUCLEOTIDE SEQUENCE</scope>
    <source>
        <strain evidence="2">DSM 24743</strain>
    </source>
</reference>
<dbReference type="OrthoDB" id="2428497at2"/>
<dbReference type="RefSeq" id="WP_008497008.1">
    <property type="nucleotide sequence ID" value="NZ_CP016537.2"/>
</dbReference>
<proteinExistence type="predicted"/>
<organism evidence="2 3">
    <name type="scientific">Planococcus halocryophilus</name>
    <dbReference type="NCBI Taxonomy" id="1215089"/>
    <lineage>
        <taxon>Bacteria</taxon>
        <taxon>Bacillati</taxon>
        <taxon>Bacillota</taxon>
        <taxon>Bacilli</taxon>
        <taxon>Bacillales</taxon>
        <taxon>Caryophanaceae</taxon>
        <taxon>Planococcus</taxon>
    </lineage>
</organism>
<protein>
    <submittedName>
        <fullName evidence="2">Uncharacterized protein</fullName>
    </submittedName>
</protein>
<dbReference type="KEGG" id="phc:BBI08_08700"/>
<feature type="region of interest" description="Disordered" evidence="1">
    <location>
        <begin position="1"/>
        <end position="79"/>
    </location>
</feature>
<dbReference type="EMBL" id="CP016537">
    <property type="protein sequence ID" value="ANU13925.1"/>
    <property type="molecule type" value="Genomic_DNA"/>
</dbReference>
<dbReference type="AlphaFoldDB" id="A0A1C7DR26"/>
<gene>
    <name evidence="2" type="ORF">BBI08_08700</name>
</gene>
<feature type="compositionally biased region" description="Basic and acidic residues" evidence="1">
    <location>
        <begin position="60"/>
        <end position="79"/>
    </location>
</feature>
<sequence>MTNNSQGKNTDHQKDENDSTVEKIIEKTTEMLGGGDEGWESPGKAEVHNTPNESPDYVPTEDKVIRDPNTGEKKVMKDK</sequence>
<accession>A0A1C7DR26</accession>
<evidence type="ECO:0000313" key="2">
    <source>
        <dbReference type="EMBL" id="ANU13925.1"/>
    </source>
</evidence>
<keyword evidence="3" id="KW-1185">Reference proteome</keyword>
<dbReference type="Proteomes" id="UP000092687">
    <property type="component" value="Chromosome"/>
</dbReference>
<evidence type="ECO:0000313" key="3">
    <source>
        <dbReference type="Proteomes" id="UP000092687"/>
    </source>
</evidence>